<dbReference type="SUPFAM" id="SSF89095">
    <property type="entry name" value="GatB/YqeY motif"/>
    <property type="match status" value="1"/>
</dbReference>
<dbReference type="Gene3D" id="1.10.1510.10">
    <property type="entry name" value="Uncharacterised protein YqeY/AIM41 PF09424, N-terminal domain"/>
    <property type="match status" value="1"/>
</dbReference>
<proteinExistence type="predicted"/>
<dbReference type="PANTHER" id="PTHR28055:SF1">
    <property type="entry name" value="ALTERED INHERITANCE OF MITOCHONDRIA PROTEIN 41, MITOCHONDRIAL"/>
    <property type="match status" value="1"/>
</dbReference>
<dbReference type="GO" id="GO:0016884">
    <property type="term" value="F:carbon-nitrogen ligase activity, with glutamine as amido-N-donor"/>
    <property type="evidence" value="ECO:0007669"/>
    <property type="project" value="InterPro"/>
</dbReference>
<dbReference type="InterPro" id="IPR003789">
    <property type="entry name" value="Asn/Gln_tRNA_amidoTrase-B-like"/>
</dbReference>
<name>A0A8D9FRM1_9VIRU</name>
<dbReference type="Gene3D" id="1.10.10.410">
    <property type="match status" value="1"/>
</dbReference>
<gene>
    <name evidence="1" type="ORF">SLAVMIC_00525</name>
</gene>
<accession>A0A8D9FRM1</accession>
<dbReference type="PANTHER" id="PTHR28055">
    <property type="entry name" value="ALTERED INHERITANCE OF MITOCHONDRIA PROTEIN 41, MITOCHONDRIAL"/>
    <property type="match status" value="1"/>
</dbReference>
<dbReference type="InterPro" id="IPR042184">
    <property type="entry name" value="YqeY/Aim41_N"/>
</dbReference>
<dbReference type="InterPro" id="IPR023168">
    <property type="entry name" value="GatB_Yqey_C_2"/>
</dbReference>
<sequence>MTTREKILDIQTLKDAMKSRNTDLVTVLRFLKSEIQRIEGNNPEMKENQIVNLIKKNIENSTNVKVEGWEKEVEILNSFLPKQLTNEEVSEILDGMIANGASNMGQIMGQFTKDYAGLADGKLVSTMVREKLK</sequence>
<dbReference type="InterPro" id="IPR019004">
    <property type="entry name" value="YqeY/Aim41"/>
</dbReference>
<dbReference type="Pfam" id="PF09424">
    <property type="entry name" value="YqeY"/>
    <property type="match status" value="1"/>
</dbReference>
<reference evidence="1" key="1">
    <citation type="submission" date="2021-06" db="EMBL/GenBank/DDBJ databases">
        <authorList>
            <person name="Gannon L."/>
            <person name="Redgwell R T."/>
            <person name="Michniewski S."/>
            <person name="Harrison D C."/>
            <person name="Millard A."/>
        </authorList>
    </citation>
    <scope>NUCLEOTIDE SEQUENCE</scope>
</reference>
<evidence type="ECO:0000313" key="1">
    <source>
        <dbReference type="EMBL" id="CAG7580695.1"/>
    </source>
</evidence>
<dbReference type="EMBL" id="OU342829">
    <property type="protein sequence ID" value="CAG7580695.1"/>
    <property type="molecule type" value="Genomic_DNA"/>
</dbReference>
<organism evidence="1">
    <name type="scientific">uncultured marine phage</name>
    <dbReference type="NCBI Taxonomy" id="707152"/>
    <lineage>
        <taxon>Viruses</taxon>
        <taxon>environmental samples</taxon>
    </lineage>
</organism>
<protein>
    <submittedName>
        <fullName evidence="1">GatB/YqeY domain-containing protein</fullName>
    </submittedName>
</protein>